<evidence type="ECO:0000256" key="1">
    <source>
        <dbReference type="SAM" id="MobiDB-lite"/>
    </source>
</evidence>
<organism evidence="2 3">
    <name type="scientific">Scytalidium lignicola</name>
    <name type="common">Hyphomycete</name>
    <dbReference type="NCBI Taxonomy" id="5539"/>
    <lineage>
        <taxon>Eukaryota</taxon>
        <taxon>Fungi</taxon>
        <taxon>Dikarya</taxon>
        <taxon>Ascomycota</taxon>
        <taxon>Pezizomycotina</taxon>
        <taxon>Leotiomycetes</taxon>
        <taxon>Leotiomycetes incertae sedis</taxon>
        <taxon>Scytalidium</taxon>
    </lineage>
</organism>
<protein>
    <submittedName>
        <fullName evidence="2">Uncharacterized protein</fullName>
    </submittedName>
</protein>
<gene>
    <name evidence="2" type="ORF">B7463_g5857</name>
</gene>
<accession>A0A3E2HBD7</accession>
<feature type="region of interest" description="Disordered" evidence="1">
    <location>
        <begin position="21"/>
        <end position="78"/>
    </location>
</feature>
<keyword evidence="3" id="KW-1185">Reference proteome</keyword>
<feature type="non-terminal residue" evidence="2">
    <location>
        <position position="1"/>
    </location>
</feature>
<evidence type="ECO:0000313" key="3">
    <source>
        <dbReference type="Proteomes" id="UP000258309"/>
    </source>
</evidence>
<evidence type="ECO:0000313" key="2">
    <source>
        <dbReference type="EMBL" id="RFU30461.1"/>
    </source>
</evidence>
<proteinExistence type="predicted"/>
<reference evidence="2 3" key="1">
    <citation type="submission" date="2018-05" db="EMBL/GenBank/DDBJ databases">
        <title>Draft genome sequence of Scytalidium lignicola DSM 105466, a ubiquitous saprotrophic fungus.</title>
        <authorList>
            <person name="Buettner E."/>
            <person name="Gebauer A.M."/>
            <person name="Hofrichter M."/>
            <person name="Liers C."/>
            <person name="Kellner H."/>
        </authorList>
    </citation>
    <scope>NUCLEOTIDE SEQUENCE [LARGE SCALE GENOMIC DNA]</scope>
    <source>
        <strain evidence="2 3">DSM 105466</strain>
    </source>
</reference>
<name>A0A3E2HBD7_SCYLI</name>
<dbReference type="AlphaFoldDB" id="A0A3E2HBD7"/>
<comment type="caution">
    <text evidence="2">The sequence shown here is derived from an EMBL/GenBank/DDBJ whole genome shotgun (WGS) entry which is preliminary data.</text>
</comment>
<dbReference type="Proteomes" id="UP000258309">
    <property type="component" value="Unassembled WGS sequence"/>
</dbReference>
<dbReference type="EMBL" id="NCSJ02000099">
    <property type="protein sequence ID" value="RFU30461.1"/>
    <property type="molecule type" value="Genomic_DNA"/>
</dbReference>
<sequence>MQRCFKDFGAGQISVEGSVGVKADASSAQEHSQEIQRGQEIPPRHQITRTHPQSKSLKAASSSMRRRQRALEPRQQACIMTARTSLDATFGTYDTRRGARA</sequence>
<feature type="non-terminal residue" evidence="2">
    <location>
        <position position="101"/>
    </location>
</feature>